<evidence type="ECO:0000313" key="4">
    <source>
        <dbReference type="Proteomes" id="UP000396835"/>
    </source>
</evidence>
<proteinExistence type="predicted"/>
<organism evidence="3 4">
    <name type="scientific">Prevotella heparinolytica</name>
    <dbReference type="NCBI Taxonomy" id="28113"/>
    <lineage>
        <taxon>Bacteria</taxon>
        <taxon>Pseudomonadati</taxon>
        <taxon>Bacteroidota</taxon>
        <taxon>Bacteroidia</taxon>
        <taxon>Bacteroidales</taxon>
        <taxon>Bacteroidaceae</taxon>
        <taxon>Bacteroides</taxon>
    </lineage>
</organism>
<keyword evidence="1" id="KW-1133">Transmembrane helix</keyword>
<gene>
    <name evidence="3" type="ORF">NCTC7812_01154</name>
</gene>
<protein>
    <submittedName>
        <fullName evidence="3">CAAX amino terminal protease self- immunity</fullName>
    </submittedName>
</protein>
<keyword evidence="3" id="KW-0378">Hydrolase</keyword>
<keyword evidence="3" id="KW-0645">Protease</keyword>
<dbReference type="OrthoDB" id="1260290at2"/>
<dbReference type="Proteomes" id="UP000396835">
    <property type="component" value="Unassembled WGS sequence"/>
</dbReference>
<name>A0A449I2T2_9BACE</name>
<evidence type="ECO:0000256" key="1">
    <source>
        <dbReference type="SAM" id="Phobius"/>
    </source>
</evidence>
<dbReference type="GO" id="GO:0006508">
    <property type="term" value="P:proteolysis"/>
    <property type="evidence" value="ECO:0007669"/>
    <property type="project" value="UniProtKB-KW"/>
</dbReference>
<evidence type="ECO:0000313" key="3">
    <source>
        <dbReference type="EMBL" id="VFB13627.1"/>
    </source>
</evidence>
<dbReference type="GO" id="GO:0004175">
    <property type="term" value="F:endopeptidase activity"/>
    <property type="evidence" value="ECO:0007669"/>
    <property type="project" value="UniProtKB-ARBA"/>
</dbReference>
<feature type="domain" description="CAAX prenyl protease 2/Lysostaphin resistance protein A-like" evidence="2">
    <location>
        <begin position="69"/>
        <end position="164"/>
    </location>
</feature>
<feature type="transmembrane region" description="Helical" evidence="1">
    <location>
        <begin position="151"/>
        <end position="172"/>
    </location>
</feature>
<dbReference type="AlphaFoldDB" id="A0A449I2T2"/>
<accession>A0A449I2T2</accession>
<dbReference type="EMBL" id="CAACYH010000004">
    <property type="protein sequence ID" value="VFB13627.1"/>
    <property type="molecule type" value="Genomic_DNA"/>
</dbReference>
<keyword evidence="1" id="KW-0472">Membrane</keyword>
<dbReference type="RefSeq" id="WP_131751945.1">
    <property type="nucleotide sequence ID" value="NZ_CAACYH010000004.1"/>
</dbReference>
<keyword evidence="1" id="KW-0812">Transmembrane</keyword>
<sequence>MKYLCSPQVFSCIAVKYMNKVFRWVANLPTPLFVGVFWAVGFLWNIAFNLFAWYVCSGPTSQGDFEPPQSVYDYVTYIFLAPLIETVLFQALPYYLLNKIAFFRSRIWLIILVSSLAFALSHFYSIGYVFFSFFPGVLFMTGYYLRQGKHPFASIYMVHLLINTIPLAYELIFS</sequence>
<feature type="transmembrane region" description="Helical" evidence="1">
    <location>
        <begin position="74"/>
        <end position="95"/>
    </location>
</feature>
<reference evidence="3 4" key="1">
    <citation type="submission" date="2019-02" db="EMBL/GenBank/DDBJ databases">
        <authorList>
            <consortium name="Pathogen Informatics"/>
        </authorList>
    </citation>
    <scope>NUCLEOTIDE SEQUENCE [LARGE SCALE GENOMIC DNA]</scope>
    <source>
        <strain evidence="3 4">3012STDY7078512</strain>
    </source>
</reference>
<feature type="transmembrane region" description="Helical" evidence="1">
    <location>
        <begin position="107"/>
        <end position="131"/>
    </location>
</feature>
<feature type="transmembrane region" description="Helical" evidence="1">
    <location>
        <begin position="32"/>
        <end position="54"/>
    </location>
</feature>
<evidence type="ECO:0000259" key="2">
    <source>
        <dbReference type="Pfam" id="PF02517"/>
    </source>
</evidence>
<dbReference type="InterPro" id="IPR003675">
    <property type="entry name" value="Rce1/LyrA-like_dom"/>
</dbReference>
<dbReference type="Pfam" id="PF02517">
    <property type="entry name" value="Rce1-like"/>
    <property type="match status" value="1"/>
</dbReference>
<dbReference type="GO" id="GO:0080120">
    <property type="term" value="P:CAAX-box protein maturation"/>
    <property type="evidence" value="ECO:0007669"/>
    <property type="project" value="UniProtKB-ARBA"/>
</dbReference>